<evidence type="ECO:0000259" key="10">
    <source>
        <dbReference type="Pfam" id="PF10502"/>
    </source>
</evidence>
<dbReference type="Pfam" id="PF10502">
    <property type="entry name" value="Peptidase_S26"/>
    <property type="match status" value="1"/>
</dbReference>
<dbReference type="InterPro" id="IPR019758">
    <property type="entry name" value="Pept_S26A_signal_pept_1_CS"/>
</dbReference>
<evidence type="ECO:0000256" key="4">
    <source>
        <dbReference type="ARBA" id="ARBA00013208"/>
    </source>
</evidence>
<keyword evidence="12" id="KW-1185">Reference proteome</keyword>
<organism evidence="11 12">
    <name type="scientific">Rubrobacter taiwanensis</name>
    <dbReference type="NCBI Taxonomy" id="185139"/>
    <lineage>
        <taxon>Bacteria</taxon>
        <taxon>Bacillati</taxon>
        <taxon>Actinomycetota</taxon>
        <taxon>Rubrobacteria</taxon>
        <taxon>Rubrobacterales</taxon>
        <taxon>Rubrobacteraceae</taxon>
        <taxon>Rubrobacter</taxon>
    </lineage>
</organism>
<dbReference type="OrthoDB" id="9815782at2"/>
<dbReference type="CDD" id="cd06530">
    <property type="entry name" value="S26_SPase_I"/>
    <property type="match status" value="1"/>
</dbReference>
<dbReference type="GO" id="GO:0009003">
    <property type="term" value="F:signal peptidase activity"/>
    <property type="evidence" value="ECO:0007669"/>
    <property type="project" value="UniProtKB-EC"/>
</dbReference>
<evidence type="ECO:0000313" key="12">
    <source>
        <dbReference type="Proteomes" id="UP000295244"/>
    </source>
</evidence>
<dbReference type="EC" id="3.4.21.89" evidence="4 8"/>
<keyword evidence="5 8" id="KW-0645">Protease</keyword>
<dbReference type="EMBL" id="SKBU01000003">
    <property type="protein sequence ID" value="TCJ20524.1"/>
    <property type="molecule type" value="Genomic_DNA"/>
</dbReference>
<feature type="active site" evidence="7">
    <location>
        <position position="59"/>
    </location>
</feature>
<dbReference type="PROSITE" id="PS00760">
    <property type="entry name" value="SPASE_I_2"/>
    <property type="match status" value="1"/>
</dbReference>
<dbReference type="RefSeq" id="WP_132687504.1">
    <property type="nucleotide sequence ID" value="NZ_SKBU01000003.1"/>
</dbReference>
<keyword evidence="6 8" id="KW-0378">Hydrolase</keyword>
<evidence type="ECO:0000256" key="9">
    <source>
        <dbReference type="RuleBase" id="RU362042"/>
    </source>
</evidence>
<accession>A0A4R1BRY3</accession>
<feature type="domain" description="Peptidase S26" evidence="10">
    <location>
        <begin position="32"/>
        <end position="184"/>
    </location>
</feature>
<evidence type="ECO:0000256" key="3">
    <source>
        <dbReference type="ARBA" id="ARBA00009370"/>
    </source>
</evidence>
<dbReference type="GO" id="GO:0004252">
    <property type="term" value="F:serine-type endopeptidase activity"/>
    <property type="evidence" value="ECO:0007669"/>
    <property type="project" value="InterPro"/>
</dbReference>
<dbReference type="InterPro" id="IPR019533">
    <property type="entry name" value="Peptidase_S26"/>
</dbReference>
<comment type="catalytic activity">
    <reaction evidence="1 8">
        <text>Cleavage of hydrophobic, N-terminal signal or leader sequences from secreted and periplasmic proteins.</text>
        <dbReference type="EC" id="3.4.21.89"/>
    </reaction>
</comment>
<comment type="caution">
    <text evidence="11">The sequence shown here is derived from an EMBL/GenBank/DDBJ whole genome shotgun (WGS) entry which is preliminary data.</text>
</comment>
<dbReference type="AlphaFoldDB" id="A0A4R1BRY3"/>
<evidence type="ECO:0000256" key="6">
    <source>
        <dbReference type="ARBA" id="ARBA00022801"/>
    </source>
</evidence>
<dbReference type="NCBIfam" id="TIGR02227">
    <property type="entry name" value="sigpep_I_bact"/>
    <property type="match status" value="1"/>
</dbReference>
<feature type="transmembrane region" description="Helical" evidence="8">
    <location>
        <begin position="27"/>
        <end position="49"/>
    </location>
</feature>
<protein>
    <recommendedName>
        <fullName evidence="4 8">Signal peptidase I</fullName>
        <ecNumber evidence="4 8">3.4.21.89</ecNumber>
    </recommendedName>
</protein>
<dbReference type="InterPro" id="IPR036286">
    <property type="entry name" value="LexA/Signal_pep-like_sf"/>
</dbReference>
<dbReference type="InterPro" id="IPR019757">
    <property type="entry name" value="Pept_S26A_signal_pept_1_Lys-AS"/>
</dbReference>
<dbReference type="PANTHER" id="PTHR43390">
    <property type="entry name" value="SIGNAL PEPTIDASE I"/>
    <property type="match status" value="1"/>
</dbReference>
<feature type="active site" evidence="7">
    <location>
        <position position="102"/>
    </location>
</feature>
<evidence type="ECO:0000256" key="8">
    <source>
        <dbReference type="RuleBase" id="RU003993"/>
    </source>
</evidence>
<comment type="subcellular location">
    <subcellularLocation>
        <location evidence="2">Cell membrane</location>
        <topology evidence="2">Single-pass type II membrane protein</topology>
    </subcellularLocation>
    <subcellularLocation>
        <location evidence="9">Membrane</location>
        <topology evidence="9">Single-pass type II membrane protein</topology>
    </subcellularLocation>
</comment>
<sequence length="192" mass="21430">MERFKDTSSQPSRREIREARRRKGGGALEFLLILAISFALVFGVVRPFIVEAFYIPSESMEPTLQVNDRVLAAKFVYYFTTPERGDIVVFRSVENPDEDLIKRVIGLPGDTVAIQGGTLFVNGQPRQEPYVARGVGGFATFGPVTVPEGHYFMMGDNRSNSQDSRVFGPVPEENLIGDAFLRFWPPGRIGLI</sequence>
<keyword evidence="8" id="KW-1133">Transmembrane helix</keyword>
<evidence type="ECO:0000256" key="1">
    <source>
        <dbReference type="ARBA" id="ARBA00000677"/>
    </source>
</evidence>
<dbReference type="InterPro" id="IPR000223">
    <property type="entry name" value="Pept_S26A_signal_pept_1"/>
</dbReference>
<reference evidence="11 12" key="1">
    <citation type="submission" date="2019-03" db="EMBL/GenBank/DDBJ databases">
        <title>Whole genome sequence of a novel Rubrobacter taiwanensis strain, isolated from Yellowstone National Park.</title>
        <authorList>
            <person name="Freed S."/>
            <person name="Ramaley R.F."/>
            <person name="Kyndt J.A."/>
        </authorList>
    </citation>
    <scope>NUCLEOTIDE SEQUENCE [LARGE SCALE GENOMIC DNA]</scope>
    <source>
        <strain evidence="11 12">Yellowstone</strain>
    </source>
</reference>
<dbReference type="PROSITE" id="PS00501">
    <property type="entry name" value="SPASE_I_1"/>
    <property type="match status" value="1"/>
</dbReference>
<dbReference type="PROSITE" id="PS00761">
    <property type="entry name" value="SPASE_I_3"/>
    <property type="match status" value="1"/>
</dbReference>
<comment type="similarity">
    <text evidence="3 9">Belongs to the peptidase S26 family.</text>
</comment>
<evidence type="ECO:0000256" key="7">
    <source>
        <dbReference type="PIRSR" id="PIRSR600223-1"/>
    </source>
</evidence>
<dbReference type="Gene3D" id="2.10.109.10">
    <property type="entry name" value="Umud Fragment, subunit A"/>
    <property type="match status" value="1"/>
</dbReference>
<name>A0A4R1BRY3_9ACTN</name>
<dbReference type="PANTHER" id="PTHR43390:SF1">
    <property type="entry name" value="CHLOROPLAST PROCESSING PEPTIDASE"/>
    <property type="match status" value="1"/>
</dbReference>
<gene>
    <name evidence="11" type="primary">lepB</name>
    <name evidence="11" type="ORF">E0L93_01500</name>
</gene>
<dbReference type="GO" id="GO:0006465">
    <property type="term" value="P:signal peptide processing"/>
    <property type="evidence" value="ECO:0007669"/>
    <property type="project" value="InterPro"/>
</dbReference>
<dbReference type="SUPFAM" id="SSF51306">
    <property type="entry name" value="LexA/Signal peptidase"/>
    <property type="match status" value="1"/>
</dbReference>
<keyword evidence="8" id="KW-0472">Membrane</keyword>
<dbReference type="GO" id="GO:0005886">
    <property type="term" value="C:plasma membrane"/>
    <property type="evidence" value="ECO:0007669"/>
    <property type="project" value="UniProtKB-SubCell"/>
</dbReference>
<dbReference type="Proteomes" id="UP000295244">
    <property type="component" value="Unassembled WGS sequence"/>
</dbReference>
<evidence type="ECO:0000313" key="11">
    <source>
        <dbReference type="EMBL" id="TCJ20524.1"/>
    </source>
</evidence>
<keyword evidence="8" id="KW-0812">Transmembrane</keyword>
<proteinExistence type="inferred from homology"/>
<evidence type="ECO:0000256" key="5">
    <source>
        <dbReference type="ARBA" id="ARBA00022670"/>
    </source>
</evidence>
<dbReference type="InterPro" id="IPR019756">
    <property type="entry name" value="Pept_S26A_signal_pept_1_Ser-AS"/>
</dbReference>
<evidence type="ECO:0000256" key="2">
    <source>
        <dbReference type="ARBA" id="ARBA00004401"/>
    </source>
</evidence>
<dbReference type="PRINTS" id="PR00727">
    <property type="entry name" value="LEADERPTASE"/>
</dbReference>